<comment type="caution">
    <text evidence="1">The sequence shown here is derived from an EMBL/GenBank/DDBJ whole genome shotgun (WGS) entry which is preliminary data.</text>
</comment>
<evidence type="ECO:0000313" key="1">
    <source>
        <dbReference type="EMBL" id="CAG8669514.1"/>
    </source>
</evidence>
<dbReference type="Proteomes" id="UP000789702">
    <property type="component" value="Unassembled WGS sequence"/>
</dbReference>
<proteinExistence type="predicted"/>
<evidence type="ECO:0000313" key="2">
    <source>
        <dbReference type="Proteomes" id="UP000789702"/>
    </source>
</evidence>
<accession>A0ACA9NSA5</accession>
<organism evidence="1 2">
    <name type="scientific">Dentiscutata heterogama</name>
    <dbReference type="NCBI Taxonomy" id="1316150"/>
    <lineage>
        <taxon>Eukaryota</taxon>
        <taxon>Fungi</taxon>
        <taxon>Fungi incertae sedis</taxon>
        <taxon>Mucoromycota</taxon>
        <taxon>Glomeromycotina</taxon>
        <taxon>Glomeromycetes</taxon>
        <taxon>Diversisporales</taxon>
        <taxon>Gigasporaceae</taxon>
        <taxon>Dentiscutata</taxon>
    </lineage>
</organism>
<gene>
    <name evidence="1" type="ORF">DHETER_LOCUS10118</name>
</gene>
<keyword evidence="2" id="KW-1185">Reference proteome</keyword>
<reference evidence="1" key="1">
    <citation type="submission" date="2021-06" db="EMBL/GenBank/DDBJ databases">
        <authorList>
            <person name="Kallberg Y."/>
            <person name="Tangrot J."/>
            <person name="Rosling A."/>
        </authorList>
    </citation>
    <scope>NUCLEOTIDE SEQUENCE</scope>
    <source>
        <strain evidence="1">IL203A</strain>
    </source>
</reference>
<sequence length="118" mass="13462">MKFLSILATFLVFIIVIAHAVPIERKLGPNAHALAEKIRIIYWNNANDALKIYQSYDKEIKDFDNKIKQAAKEDGTDEKTVEWLTKWNENYGELAKELKSSSAHLLSAIDKLKTKLGD</sequence>
<dbReference type="EMBL" id="CAJVPU010019058">
    <property type="protein sequence ID" value="CAG8669514.1"/>
    <property type="molecule type" value="Genomic_DNA"/>
</dbReference>
<protein>
    <submittedName>
        <fullName evidence="1">670_t:CDS:1</fullName>
    </submittedName>
</protein>
<name>A0ACA9NSA5_9GLOM</name>